<dbReference type="EMBL" id="UINC01207570">
    <property type="protein sequence ID" value="SVE29707.1"/>
    <property type="molecule type" value="Genomic_DNA"/>
</dbReference>
<reference evidence="2" key="1">
    <citation type="submission" date="2018-05" db="EMBL/GenBank/DDBJ databases">
        <authorList>
            <person name="Lanie J.A."/>
            <person name="Ng W.-L."/>
            <person name="Kazmierczak K.M."/>
            <person name="Andrzejewski T.M."/>
            <person name="Davidsen T.M."/>
            <person name="Wayne K.J."/>
            <person name="Tettelin H."/>
            <person name="Glass J.I."/>
            <person name="Rusch D."/>
            <person name="Podicherti R."/>
            <person name="Tsui H.-C.T."/>
            <person name="Winkler M.E."/>
        </authorList>
    </citation>
    <scope>NUCLEOTIDE SEQUENCE</scope>
</reference>
<feature type="region of interest" description="Disordered" evidence="1">
    <location>
        <begin position="1"/>
        <end position="31"/>
    </location>
</feature>
<sequence>MVGAWSRGPGSETEASDVPVQADACGLHPPS</sequence>
<evidence type="ECO:0000256" key="1">
    <source>
        <dbReference type="SAM" id="MobiDB-lite"/>
    </source>
</evidence>
<proteinExistence type="predicted"/>
<name>A0A383CBF7_9ZZZZ</name>
<organism evidence="2">
    <name type="scientific">marine metagenome</name>
    <dbReference type="NCBI Taxonomy" id="408172"/>
    <lineage>
        <taxon>unclassified sequences</taxon>
        <taxon>metagenomes</taxon>
        <taxon>ecological metagenomes</taxon>
    </lineage>
</organism>
<protein>
    <submittedName>
        <fullName evidence="2">Uncharacterized protein</fullName>
    </submittedName>
</protein>
<dbReference type="AlphaFoldDB" id="A0A383CBF7"/>
<gene>
    <name evidence="2" type="ORF">METZ01_LOCUS482561</name>
</gene>
<accession>A0A383CBF7</accession>
<evidence type="ECO:0000313" key="2">
    <source>
        <dbReference type="EMBL" id="SVE29707.1"/>
    </source>
</evidence>